<sequence>MPYIKNGQVVQNKDWSFASVQDMLRGLYNEVIFFFQTLVSPNAALSGTQSAAQRRINQGGAGNGRPPGAAGGASRVAGMDTLSKRTVSTAACGGGG</sequence>
<feature type="region of interest" description="Disordered" evidence="6">
    <location>
        <begin position="50"/>
        <end position="76"/>
    </location>
</feature>
<dbReference type="AlphaFoldDB" id="A0AAW1TC52"/>
<dbReference type="GO" id="GO:0005789">
    <property type="term" value="C:endoplasmic reticulum membrane"/>
    <property type="evidence" value="ECO:0007669"/>
    <property type="project" value="TreeGrafter"/>
</dbReference>
<keyword evidence="4" id="KW-1133">Transmembrane helix</keyword>
<evidence type="ECO:0000256" key="1">
    <source>
        <dbReference type="ARBA" id="ARBA00004167"/>
    </source>
</evidence>
<evidence type="ECO:0000313" key="8">
    <source>
        <dbReference type="Proteomes" id="UP001485043"/>
    </source>
</evidence>
<keyword evidence="8" id="KW-1185">Reference proteome</keyword>
<evidence type="ECO:0000256" key="2">
    <source>
        <dbReference type="ARBA" id="ARBA00022692"/>
    </source>
</evidence>
<dbReference type="GO" id="GO:0032469">
    <property type="term" value="P:endoplasmic reticulum calcium ion homeostasis"/>
    <property type="evidence" value="ECO:0007669"/>
    <property type="project" value="TreeGrafter"/>
</dbReference>
<accession>A0AAW1TC52</accession>
<comment type="subcellular location">
    <subcellularLocation>
        <location evidence="1">Membrane</location>
        <topology evidence="1">Single-pass membrane protein</topology>
    </subcellularLocation>
</comment>
<keyword evidence="2" id="KW-0812">Transmembrane</keyword>
<evidence type="ECO:0000256" key="3">
    <source>
        <dbReference type="ARBA" id="ARBA00022933"/>
    </source>
</evidence>
<dbReference type="EMBL" id="JALJOV010000106">
    <property type="protein sequence ID" value="KAK9867145.1"/>
    <property type="molecule type" value="Genomic_DNA"/>
</dbReference>
<evidence type="ECO:0000256" key="4">
    <source>
        <dbReference type="ARBA" id="ARBA00022989"/>
    </source>
</evidence>
<proteinExistence type="predicted"/>
<dbReference type="PANTHER" id="PTHR16875">
    <property type="entry name" value="SELENOPROTEIN K"/>
    <property type="match status" value="1"/>
</dbReference>
<dbReference type="GO" id="GO:0006816">
    <property type="term" value="P:calcium ion transport"/>
    <property type="evidence" value="ECO:0007669"/>
    <property type="project" value="TreeGrafter"/>
</dbReference>
<dbReference type="Pfam" id="PF10961">
    <property type="entry name" value="SelK_SelG"/>
    <property type="match status" value="1"/>
</dbReference>
<dbReference type="PANTHER" id="PTHR16875:SF0">
    <property type="entry name" value="SELENOPROTEIN K"/>
    <property type="match status" value="1"/>
</dbReference>
<organism evidence="7 8">
    <name type="scientific">Apatococcus fuscideae</name>
    <dbReference type="NCBI Taxonomy" id="2026836"/>
    <lineage>
        <taxon>Eukaryota</taxon>
        <taxon>Viridiplantae</taxon>
        <taxon>Chlorophyta</taxon>
        <taxon>core chlorophytes</taxon>
        <taxon>Trebouxiophyceae</taxon>
        <taxon>Chlorellales</taxon>
        <taxon>Chlorellaceae</taxon>
        <taxon>Apatococcus</taxon>
    </lineage>
</organism>
<comment type="caution">
    <text evidence="7">The sequence shown here is derived from an EMBL/GenBank/DDBJ whole genome shotgun (WGS) entry which is preliminary data.</text>
</comment>
<dbReference type="InterPro" id="IPR024491">
    <property type="entry name" value="Se_SelK/SelG"/>
</dbReference>
<reference evidence="7 8" key="1">
    <citation type="journal article" date="2024" name="Nat. Commun.">
        <title>Phylogenomics reveals the evolutionary origins of lichenization in chlorophyte algae.</title>
        <authorList>
            <person name="Puginier C."/>
            <person name="Libourel C."/>
            <person name="Otte J."/>
            <person name="Skaloud P."/>
            <person name="Haon M."/>
            <person name="Grisel S."/>
            <person name="Petersen M."/>
            <person name="Berrin J.G."/>
            <person name="Delaux P.M."/>
            <person name="Dal Grande F."/>
            <person name="Keller J."/>
        </authorList>
    </citation>
    <scope>NUCLEOTIDE SEQUENCE [LARGE SCALE GENOMIC DNA]</scope>
    <source>
        <strain evidence="7 8">SAG 2523</strain>
    </source>
</reference>
<keyword evidence="3" id="KW-0712">Selenocysteine</keyword>
<evidence type="ECO:0000313" key="7">
    <source>
        <dbReference type="EMBL" id="KAK9867145.1"/>
    </source>
</evidence>
<gene>
    <name evidence="7" type="ORF">WJX84_008150</name>
</gene>
<dbReference type="GO" id="GO:0005794">
    <property type="term" value="C:Golgi apparatus"/>
    <property type="evidence" value="ECO:0007669"/>
    <property type="project" value="TreeGrafter"/>
</dbReference>
<protein>
    <submittedName>
        <fullName evidence="7">Uncharacterized protein</fullName>
    </submittedName>
</protein>
<feature type="compositionally biased region" description="Gly residues" evidence="6">
    <location>
        <begin position="59"/>
        <end position="71"/>
    </location>
</feature>
<name>A0AAW1TC52_9CHLO</name>
<evidence type="ECO:0000256" key="5">
    <source>
        <dbReference type="ARBA" id="ARBA00023136"/>
    </source>
</evidence>
<keyword evidence="5" id="KW-0472">Membrane</keyword>
<dbReference type="Proteomes" id="UP001485043">
    <property type="component" value="Unassembled WGS sequence"/>
</dbReference>
<evidence type="ECO:0000256" key="6">
    <source>
        <dbReference type="SAM" id="MobiDB-lite"/>
    </source>
</evidence>